<proteinExistence type="predicted"/>
<reference evidence="3" key="1">
    <citation type="journal article" date="2011" name="Nature">
        <title>Genome sequence and analysis of the tuber crop potato.</title>
        <authorList>
            <consortium name="The Potato Genome Sequencing Consortium"/>
        </authorList>
    </citation>
    <scope>NUCLEOTIDE SEQUENCE [LARGE SCALE GENOMIC DNA]</scope>
    <source>
        <strain evidence="3">cv. DM1-3 516 R44</strain>
    </source>
</reference>
<organism evidence="2 3">
    <name type="scientific">Solanum tuberosum</name>
    <name type="common">Potato</name>
    <dbReference type="NCBI Taxonomy" id="4113"/>
    <lineage>
        <taxon>Eukaryota</taxon>
        <taxon>Viridiplantae</taxon>
        <taxon>Streptophyta</taxon>
        <taxon>Embryophyta</taxon>
        <taxon>Tracheophyta</taxon>
        <taxon>Spermatophyta</taxon>
        <taxon>Magnoliopsida</taxon>
        <taxon>eudicotyledons</taxon>
        <taxon>Gunneridae</taxon>
        <taxon>Pentapetalae</taxon>
        <taxon>asterids</taxon>
        <taxon>lamiids</taxon>
        <taxon>Solanales</taxon>
        <taxon>Solanaceae</taxon>
        <taxon>Solanoideae</taxon>
        <taxon>Solaneae</taxon>
        <taxon>Solanum</taxon>
    </lineage>
</organism>
<protein>
    <recommendedName>
        <fullName evidence="4">Polyprotein protein</fullName>
    </recommendedName>
</protein>
<sequence length="120" mass="13266">MMYRMGHLVYSADVRASRVEAAVTGLIERAIVAALTPIRDELRDQRKLITTHGLAFDALTMRVETCEWERRQSGDVTTLKADVASSDVLVISEIPPENVTGDVALADDYEESDAPESDEK</sequence>
<dbReference type="Gramene" id="PGSC0003DMT400085284">
    <property type="protein sequence ID" value="PGSC0003DMT400085284"/>
    <property type="gene ID" value="PGSC0003DMG400034855"/>
</dbReference>
<dbReference type="EnsemblPlants" id="PGSC0003DMT400085284">
    <property type="protein sequence ID" value="PGSC0003DMT400085284"/>
    <property type="gene ID" value="PGSC0003DMG400034855"/>
</dbReference>
<reference evidence="2" key="2">
    <citation type="submission" date="2015-06" db="UniProtKB">
        <authorList>
            <consortium name="EnsemblPlants"/>
        </authorList>
    </citation>
    <scope>IDENTIFICATION</scope>
    <source>
        <strain evidence="2">DM1-3 516 R44</strain>
    </source>
</reference>
<feature type="compositionally biased region" description="Acidic residues" evidence="1">
    <location>
        <begin position="105"/>
        <end position="120"/>
    </location>
</feature>
<keyword evidence="3" id="KW-1185">Reference proteome</keyword>
<dbReference type="HOGENOM" id="CLU_029307_2_4_1"/>
<dbReference type="Proteomes" id="UP000011115">
    <property type="component" value="Unassembled WGS sequence"/>
</dbReference>
<evidence type="ECO:0000313" key="3">
    <source>
        <dbReference type="Proteomes" id="UP000011115"/>
    </source>
</evidence>
<evidence type="ECO:0000313" key="2">
    <source>
        <dbReference type="EnsemblPlants" id="PGSC0003DMT400085284"/>
    </source>
</evidence>
<evidence type="ECO:0000256" key="1">
    <source>
        <dbReference type="SAM" id="MobiDB-lite"/>
    </source>
</evidence>
<dbReference type="InParanoid" id="M1D961"/>
<dbReference type="PaxDb" id="4113-PGSC0003DMT400085284"/>
<evidence type="ECO:0008006" key="4">
    <source>
        <dbReference type="Google" id="ProtNLM"/>
    </source>
</evidence>
<accession>M1D961</accession>
<dbReference type="AlphaFoldDB" id="M1D961"/>
<name>M1D961_SOLTU</name>
<feature type="region of interest" description="Disordered" evidence="1">
    <location>
        <begin position="101"/>
        <end position="120"/>
    </location>
</feature>